<dbReference type="AlphaFoldDB" id="A0A6J8CRW1"/>
<sequence>MCVDTADKIYRLSDSQQCTIKNTDKSDIIELVSLILGLTGSMNSICEVLTKRMDNFEKNIPRQVAAMINTKISEEIIKVKDQFKVDLNAVTDKVNKMETSYTNVVKAYTDRTRYEENNSLVIHLENSNKSQNDLNQMYCEFVKVVKTEMSSKLPCKTYITDGYNNKRRRCKKPWWNEELTVLWNCVCSAKQIWNKAACNKSSLRHDYVQKRKQFDKVCQRSKRQYWYSMQEELKNFGGKSGK</sequence>
<name>A0A6J8CRW1_MYTCO</name>
<dbReference type="EMBL" id="CACVKT020005806">
    <property type="protein sequence ID" value="CAC5398037.1"/>
    <property type="molecule type" value="Genomic_DNA"/>
</dbReference>
<evidence type="ECO:0000313" key="1">
    <source>
        <dbReference type="EMBL" id="CAC5398037.1"/>
    </source>
</evidence>
<protein>
    <submittedName>
        <fullName evidence="1">Uncharacterized protein</fullName>
    </submittedName>
</protein>
<dbReference type="Proteomes" id="UP000507470">
    <property type="component" value="Unassembled WGS sequence"/>
</dbReference>
<gene>
    <name evidence="1" type="ORF">MCOR_32435</name>
</gene>
<proteinExistence type="predicted"/>
<organism evidence="1 2">
    <name type="scientific">Mytilus coruscus</name>
    <name type="common">Sea mussel</name>
    <dbReference type="NCBI Taxonomy" id="42192"/>
    <lineage>
        <taxon>Eukaryota</taxon>
        <taxon>Metazoa</taxon>
        <taxon>Spiralia</taxon>
        <taxon>Lophotrochozoa</taxon>
        <taxon>Mollusca</taxon>
        <taxon>Bivalvia</taxon>
        <taxon>Autobranchia</taxon>
        <taxon>Pteriomorphia</taxon>
        <taxon>Mytilida</taxon>
        <taxon>Mytiloidea</taxon>
        <taxon>Mytilidae</taxon>
        <taxon>Mytilinae</taxon>
        <taxon>Mytilus</taxon>
    </lineage>
</organism>
<keyword evidence="2" id="KW-1185">Reference proteome</keyword>
<evidence type="ECO:0000313" key="2">
    <source>
        <dbReference type="Proteomes" id="UP000507470"/>
    </source>
</evidence>
<reference evidence="1 2" key="1">
    <citation type="submission" date="2020-06" db="EMBL/GenBank/DDBJ databases">
        <authorList>
            <person name="Li R."/>
            <person name="Bekaert M."/>
        </authorList>
    </citation>
    <scope>NUCLEOTIDE SEQUENCE [LARGE SCALE GENOMIC DNA]</scope>
    <source>
        <strain evidence="2">wild</strain>
    </source>
</reference>
<accession>A0A6J8CRW1</accession>